<dbReference type="PANTHER" id="PTHR43101">
    <property type="entry name" value="BETA-FRUCTOSIDASE"/>
    <property type="match status" value="1"/>
</dbReference>
<keyword evidence="3 8" id="KW-0732">Signal</keyword>
<dbReference type="InterPro" id="IPR013148">
    <property type="entry name" value="Glyco_hydro_32_N"/>
</dbReference>
<dbReference type="GO" id="GO:0004564">
    <property type="term" value="F:beta-fructofuranosidase activity"/>
    <property type="evidence" value="ECO:0007669"/>
    <property type="project" value="UniProtKB-EC"/>
</dbReference>
<dbReference type="EC" id="3.2.1.26" evidence="2"/>
<evidence type="ECO:0000256" key="5">
    <source>
        <dbReference type="ARBA" id="ARBA00023157"/>
    </source>
</evidence>
<evidence type="ECO:0000256" key="6">
    <source>
        <dbReference type="ARBA" id="ARBA00023295"/>
    </source>
</evidence>
<accession>A0A2U8E4Z8</accession>
<evidence type="ECO:0000313" key="10">
    <source>
        <dbReference type="EMBL" id="AWI10009.1"/>
    </source>
</evidence>
<dbReference type="GO" id="GO:0005975">
    <property type="term" value="P:carbohydrate metabolic process"/>
    <property type="evidence" value="ECO:0007669"/>
    <property type="project" value="InterPro"/>
</dbReference>
<dbReference type="CDD" id="cd08996">
    <property type="entry name" value="GH32_FFase"/>
    <property type="match status" value="1"/>
</dbReference>
<gene>
    <name evidence="10" type="ORF">CKA38_12780</name>
</gene>
<keyword evidence="4 7" id="KW-0378">Hydrolase</keyword>
<name>A0A2U8E4Z8_9BACT</name>
<proteinExistence type="inferred from homology"/>
<dbReference type="InterPro" id="IPR013320">
    <property type="entry name" value="ConA-like_dom_sf"/>
</dbReference>
<feature type="signal peptide" evidence="8">
    <location>
        <begin position="1"/>
        <end position="37"/>
    </location>
</feature>
<dbReference type="InterPro" id="IPR023296">
    <property type="entry name" value="Glyco_hydro_beta-prop_sf"/>
</dbReference>
<keyword evidence="11" id="KW-1185">Reference proteome</keyword>
<dbReference type="OrthoDB" id="9759709at2"/>
<evidence type="ECO:0000256" key="2">
    <source>
        <dbReference type="ARBA" id="ARBA00012758"/>
    </source>
</evidence>
<dbReference type="SMART" id="SM00640">
    <property type="entry name" value="Glyco_32"/>
    <property type="match status" value="1"/>
</dbReference>
<dbReference type="Gene3D" id="2.115.10.20">
    <property type="entry name" value="Glycosyl hydrolase domain, family 43"/>
    <property type="match status" value="1"/>
</dbReference>
<dbReference type="Proteomes" id="UP000244896">
    <property type="component" value="Chromosome"/>
</dbReference>
<evidence type="ECO:0000256" key="8">
    <source>
        <dbReference type="SAM" id="SignalP"/>
    </source>
</evidence>
<dbReference type="InterPro" id="IPR006558">
    <property type="entry name" value="LamG-like"/>
</dbReference>
<evidence type="ECO:0000313" key="11">
    <source>
        <dbReference type="Proteomes" id="UP000244896"/>
    </source>
</evidence>
<dbReference type="InterPro" id="IPR051214">
    <property type="entry name" value="GH32_Enzymes"/>
</dbReference>
<dbReference type="Gene3D" id="2.60.120.560">
    <property type="entry name" value="Exo-inulinase, domain 1"/>
    <property type="match status" value="1"/>
</dbReference>
<protein>
    <recommendedName>
        <fullName evidence="2">beta-fructofuranosidase</fullName>
        <ecNumber evidence="2">3.2.1.26</ecNumber>
    </recommendedName>
</protein>
<feature type="chain" id="PRO_5016069496" description="beta-fructofuranosidase" evidence="8">
    <location>
        <begin position="38"/>
        <end position="795"/>
    </location>
</feature>
<dbReference type="SUPFAM" id="SSF49899">
    <property type="entry name" value="Concanavalin A-like lectins/glucanases"/>
    <property type="match status" value="2"/>
</dbReference>
<dbReference type="AlphaFoldDB" id="A0A2U8E4Z8"/>
<comment type="similarity">
    <text evidence="1 7">Belongs to the glycosyl hydrolase 32 family.</text>
</comment>
<dbReference type="InterPro" id="IPR001362">
    <property type="entry name" value="Glyco_hydro_32"/>
</dbReference>
<keyword evidence="5" id="KW-1015">Disulfide bond</keyword>
<dbReference type="KEGG" id="elut:CKA38_12780"/>
<reference evidence="10 11" key="1">
    <citation type="journal article" date="2018" name="Syst. Appl. Microbiol.">
        <title>Ereboglobus luteus gen. nov. sp. nov. from cockroach guts, and new insights into the oxygen relationship of the genera Opitutus and Didymococcus (Verrucomicrobia: Opitutaceae).</title>
        <authorList>
            <person name="Tegtmeier D."/>
            <person name="Belitz A."/>
            <person name="Radek R."/>
            <person name="Heimerl T."/>
            <person name="Brune A."/>
        </authorList>
    </citation>
    <scope>NUCLEOTIDE SEQUENCE [LARGE SCALE GENOMIC DNA]</scope>
    <source>
        <strain evidence="10 11">Ho45</strain>
    </source>
</reference>
<evidence type="ECO:0000259" key="9">
    <source>
        <dbReference type="SMART" id="SM00560"/>
    </source>
</evidence>
<sequence>MRNPITPQTHPLPSRIRRFLSFVATCLPAFLMPPLFAAVNAQSARPVFKDTVTVWNMDAAKSAAGDPVTVSGAITLGQPLGGGDRAASLARGGDGIAARFSGGFLRADRFTTPKGDRLTILLRIKPTASLTNSELFCKHGGHAKTSFNLYANNGAIGFQIGVKGRPNLGADVRLPASAIEQGVWHDVIARYDGRQIALFVNGRRVASAPASGELRENAEPLIIGKAMRGDIDHAAIWARALSDDEIVALSGGAALVAKNQEALRPKIEAVTGRDGLGTVDQLRAARDLRAKLAADPHRPRYHLMPPDGYWNDINGTLYWKGRYHVMFLGRQAPDTQTVLEGRDNDHPREIWLHASSADLVHWVHHAPAVAPVFDGSMPRGIYSGDAVNDAPVPTLIYHVPGQGTCIATADDPDDPELVRWTPDPRNPVISDKTAPPEVRVFDPTAWREADGTYYALIGNKNGTPGYEGDSNSLYRSTDLVNWEYRGPFYKSDRKWTAAHEDAACPDFFPIGNGKHMLLMHCHQPFNSVHYYIGVWDRAAEKFIPESHGRMSWAAGSVAGPETLLDGKGRRVFWGWVQEPYRPTQVRGQTVASVTWGSVATLPRILSLFPDNTLRIQPAPELEVLRHNERSLSSFTVSGERDLGGLSGDTLEIRAKITPGKSGRFGIIVRATPDRAEQTVIWIDPGKNTLTADISKSTLNPAARWTKGRAAFLKNLPRDQHHVTEQTAPFTLAPGEAADLRVFVDKSVIEVYVNERQCLTQRVYPTRPDAKDIALIAEESPVTVEKLQVWDMHPIQ</sequence>
<dbReference type="Pfam" id="PF08244">
    <property type="entry name" value="Glyco_hydro_32C"/>
    <property type="match status" value="1"/>
</dbReference>
<evidence type="ECO:0000256" key="7">
    <source>
        <dbReference type="RuleBase" id="RU362110"/>
    </source>
</evidence>
<dbReference type="Pfam" id="PF00251">
    <property type="entry name" value="Glyco_hydro_32N"/>
    <property type="match status" value="1"/>
</dbReference>
<dbReference type="PANTHER" id="PTHR43101:SF1">
    <property type="entry name" value="BETA-FRUCTOSIDASE"/>
    <property type="match status" value="1"/>
</dbReference>
<feature type="domain" description="LamG-like jellyroll fold" evidence="9">
    <location>
        <begin position="116"/>
        <end position="244"/>
    </location>
</feature>
<dbReference type="EMBL" id="CP023004">
    <property type="protein sequence ID" value="AWI10009.1"/>
    <property type="molecule type" value="Genomic_DNA"/>
</dbReference>
<evidence type="ECO:0000256" key="1">
    <source>
        <dbReference type="ARBA" id="ARBA00009902"/>
    </source>
</evidence>
<keyword evidence="6 7" id="KW-0326">Glycosidase</keyword>
<organism evidence="10 11">
    <name type="scientific">Ereboglobus luteus</name>
    <dbReference type="NCBI Taxonomy" id="1796921"/>
    <lineage>
        <taxon>Bacteria</taxon>
        <taxon>Pseudomonadati</taxon>
        <taxon>Verrucomicrobiota</taxon>
        <taxon>Opitutia</taxon>
        <taxon>Opitutales</taxon>
        <taxon>Opitutaceae</taxon>
        <taxon>Ereboglobus</taxon>
    </lineage>
</organism>
<dbReference type="SMART" id="SM00560">
    <property type="entry name" value="LamGL"/>
    <property type="match status" value="1"/>
</dbReference>
<dbReference type="Gene3D" id="2.60.120.200">
    <property type="match status" value="1"/>
</dbReference>
<dbReference type="SUPFAM" id="SSF75005">
    <property type="entry name" value="Arabinanase/levansucrase/invertase"/>
    <property type="match status" value="1"/>
</dbReference>
<evidence type="ECO:0000256" key="4">
    <source>
        <dbReference type="ARBA" id="ARBA00022801"/>
    </source>
</evidence>
<dbReference type="Pfam" id="PF13385">
    <property type="entry name" value="Laminin_G_3"/>
    <property type="match status" value="1"/>
</dbReference>
<evidence type="ECO:0000256" key="3">
    <source>
        <dbReference type="ARBA" id="ARBA00022729"/>
    </source>
</evidence>
<dbReference type="InterPro" id="IPR013189">
    <property type="entry name" value="Glyco_hydro_32_C"/>
</dbReference>